<name>A0ABN8P2H9_9CNID</name>
<dbReference type="InterPro" id="IPR035940">
    <property type="entry name" value="CAP_sf"/>
</dbReference>
<dbReference type="Proteomes" id="UP001159405">
    <property type="component" value="Unassembled WGS sequence"/>
</dbReference>
<feature type="compositionally biased region" description="Low complexity" evidence="1">
    <location>
        <begin position="96"/>
        <end position="117"/>
    </location>
</feature>
<dbReference type="SUPFAM" id="SSF55797">
    <property type="entry name" value="PR-1-like"/>
    <property type="match status" value="1"/>
</dbReference>
<feature type="non-terminal residue" evidence="3">
    <location>
        <position position="1"/>
    </location>
</feature>
<evidence type="ECO:0000313" key="3">
    <source>
        <dbReference type="EMBL" id="CAH3129884.1"/>
    </source>
</evidence>
<organism evidence="3 4">
    <name type="scientific">Porites lobata</name>
    <dbReference type="NCBI Taxonomy" id="104759"/>
    <lineage>
        <taxon>Eukaryota</taxon>
        <taxon>Metazoa</taxon>
        <taxon>Cnidaria</taxon>
        <taxon>Anthozoa</taxon>
        <taxon>Hexacorallia</taxon>
        <taxon>Scleractinia</taxon>
        <taxon>Fungiina</taxon>
        <taxon>Poritidae</taxon>
        <taxon>Porites</taxon>
    </lineage>
</organism>
<dbReference type="InterPro" id="IPR034113">
    <property type="entry name" value="SCP_GAPR1-like"/>
</dbReference>
<feature type="domain" description="SCP" evidence="2">
    <location>
        <begin position="120"/>
        <end position="261"/>
    </location>
</feature>
<dbReference type="EMBL" id="CALNXK010000047">
    <property type="protein sequence ID" value="CAH3129884.1"/>
    <property type="molecule type" value="Genomic_DNA"/>
</dbReference>
<evidence type="ECO:0000259" key="2">
    <source>
        <dbReference type="SMART" id="SM00198"/>
    </source>
</evidence>
<evidence type="ECO:0000256" key="1">
    <source>
        <dbReference type="SAM" id="MobiDB-lite"/>
    </source>
</evidence>
<dbReference type="SMART" id="SM00198">
    <property type="entry name" value="SCP"/>
    <property type="match status" value="1"/>
</dbReference>
<comment type="caution">
    <text evidence="3">The sequence shown here is derived from an EMBL/GenBank/DDBJ whole genome shotgun (WGS) entry which is preliminary data.</text>
</comment>
<dbReference type="PROSITE" id="PS01009">
    <property type="entry name" value="CRISP_1"/>
    <property type="match status" value="1"/>
</dbReference>
<dbReference type="InterPro" id="IPR018244">
    <property type="entry name" value="Allrgn_V5/Tpx1_CS"/>
</dbReference>
<proteinExistence type="predicted"/>
<evidence type="ECO:0000313" key="4">
    <source>
        <dbReference type="Proteomes" id="UP001159405"/>
    </source>
</evidence>
<accession>A0ABN8P2H9</accession>
<keyword evidence="4" id="KW-1185">Reference proteome</keyword>
<feature type="region of interest" description="Disordered" evidence="1">
    <location>
        <begin position="39"/>
        <end position="117"/>
    </location>
</feature>
<dbReference type="PANTHER" id="PTHR10334">
    <property type="entry name" value="CYSTEINE-RICH SECRETORY PROTEIN-RELATED"/>
    <property type="match status" value="1"/>
</dbReference>
<dbReference type="InterPro" id="IPR014044">
    <property type="entry name" value="CAP_dom"/>
</dbReference>
<dbReference type="CDD" id="cd05382">
    <property type="entry name" value="CAP_GAPR1-like"/>
    <property type="match status" value="1"/>
</dbReference>
<gene>
    <name evidence="3" type="ORF">PLOB_00034324</name>
</gene>
<sequence length="413" mass="45326">IVSDSSGTFTIDSNGVKGQGTYTVINGVVDISIGLKLETGTTSCGPNDGVSTLTASLPNPTPIASTNNEARSSPTPNAEPTSSVFPNTGHISSLRPNPESSSMPHPSNEPNSSPIESNKQFIDDMVTVHNKLRSVHFSPPIQSNEEMSLEAKKLALTLASEKDLRHSLPSERPNQGESLAMGCTTASGPGISAAEAIKKWYDEACCDDFSNHAFQNLSGHFTQLVWKATEEIGVGRAFGSKWGMNCTFIVARYRPKGNIDSETAFKDNVEQGTFDSAVYNCSNVNCPNKVVDNSQNNQVPGSNQQHYGLSDKFSASPLNRYRDLYYKNAKDLGGGLRDQVLNGYPKMTRIKSNSLLSRYQVYKLKNEDESLPQFYSNDFSENDLKAMEKFYRGKIPHSPISMQEHDKVVWFLL</sequence>
<dbReference type="Gene3D" id="3.40.33.10">
    <property type="entry name" value="CAP"/>
    <property type="match status" value="1"/>
</dbReference>
<reference evidence="3 4" key="1">
    <citation type="submission" date="2022-05" db="EMBL/GenBank/DDBJ databases">
        <authorList>
            <consortium name="Genoscope - CEA"/>
            <person name="William W."/>
        </authorList>
    </citation>
    <scope>NUCLEOTIDE SEQUENCE [LARGE SCALE GENOMIC DNA]</scope>
</reference>
<dbReference type="InterPro" id="IPR001283">
    <property type="entry name" value="CRISP-related"/>
</dbReference>
<protein>
    <recommendedName>
        <fullName evidence="2">SCP domain-containing protein</fullName>
    </recommendedName>
</protein>
<dbReference type="Pfam" id="PF00188">
    <property type="entry name" value="CAP"/>
    <property type="match status" value="1"/>
</dbReference>
<feature type="compositionally biased region" description="Polar residues" evidence="1">
    <location>
        <begin position="39"/>
        <end position="95"/>
    </location>
</feature>